<dbReference type="SUPFAM" id="SSF48239">
    <property type="entry name" value="Terpenoid cyclases/Protein prenyltransferases"/>
    <property type="match status" value="2"/>
</dbReference>
<dbReference type="AlphaFoldDB" id="A0A7J6WE86"/>
<evidence type="ECO:0000313" key="5">
    <source>
        <dbReference type="EMBL" id="KAF5195709.1"/>
    </source>
</evidence>
<evidence type="ECO:0000256" key="2">
    <source>
        <dbReference type="ARBA" id="ARBA00022723"/>
    </source>
</evidence>
<reference evidence="5 6" key="1">
    <citation type="submission" date="2020-06" db="EMBL/GenBank/DDBJ databases">
        <title>Transcriptomic and genomic resources for Thalictrum thalictroides and T. hernandezii: Facilitating candidate gene discovery in an emerging model plant lineage.</title>
        <authorList>
            <person name="Arias T."/>
            <person name="Riano-Pachon D.M."/>
            <person name="Di Stilio V.S."/>
        </authorList>
    </citation>
    <scope>NUCLEOTIDE SEQUENCE [LARGE SCALE GENOMIC DNA]</scope>
    <source>
        <strain evidence="6">cv. WT478/WT964</strain>
        <tissue evidence="5">Leaves</tissue>
    </source>
</reference>
<evidence type="ECO:0000256" key="1">
    <source>
        <dbReference type="ARBA" id="ARBA00001946"/>
    </source>
</evidence>
<feature type="domain" description="Terpene synthase N-terminal" evidence="4">
    <location>
        <begin position="267"/>
        <end position="471"/>
    </location>
</feature>
<comment type="cofactor">
    <cofactor evidence="1">
        <name>Mg(2+)</name>
        <dbReference type="ChEBI" id="CHEBI:18420"/>
    </cofactor>
</comment>
<dbReference type="Proteomes" id="UP000554482">
    <property type="component" value="Unassembled WGS sequence"/>
</dbReference>
<dbReference type="GO" id="GO:0009686">
    <property type="term" value="P:gibberellin biosynthetic process"/>
    <property type="evidence" value="ECO:0007669"/>
    <property type="project" value="TreeGrafter"/>
</dbReference>
<dbReference type="PANTHER" id="PTHR31739">
    <property type="entry name" value="ENT-COPALYL DIPHOSPHATE SYNTHASE, CHLOROPLASTIC"/>
    <property type="match status" value="1"/>
</dbReference>
<evidence type="ECO:0000259" key="4">
    <source>
        <dbReference type="Pfam" id="PF01397"/>
    </source>
</evidence>
<comment type="caution">
    <text evidence="5">The sequence shown here is derived from an EMBL/GenBank/DDBJ whole genome shotgun (WGS) entry which is preliminary data.</text>
</comment>
<dbReference type="InterPro" id="IPR008930">
    <property type="entry name" value="Terpenoid_cyclase/PrenylTrfase"/>
</dbReference>
<dbReference type="SFLD" id="SFLDG01014">
    <property type="entry name" value="Terpene_Cyclase_Like_1_N-term"/>
    <property type="match status" value="1"/>
</dbReference>
<dbReference type="Pfam" id="PF01397">
    <property type="entry name" value="Terpene_synth"/>
    <property type="match status" value="1"/>
</dbReference>
<keyword evidence="3" id="KW-0460">Magnesium</keyword>
<organism evidence="5 6">
    <name type="scientific">Thalictrum thalictroides</name>
    <name type="common">Rue-anemone</name>
    <name type="synonym">Anemone thalictroides</name>
    <dbReference type="NCBI Taxonomy" id="46969"/>
    <lineage>
        <taxon>Eukaryota</taxon>
        <taxon>Viridiplantae</taxon>
        <taxon>Streptophyta</taxon>
        <taxon>Embryophyta</taxon>
        <taxon>Tracheophyta</taxon>
        <taxon>Spermatophyta</taxon>
        <taxon>Magnoliopsida</taxon>
        <taxon>Ranunculales</taxon>
        <taxon>Ranunculaceae</taxon>
        <taxon>Thalictroideae</taxon>
        <taxon>Thalictrum</taxon>
    </lineage>
</organism>
<dbReference type="InterPro" id="IPR050148">
    <property type="entry name" value="Terpene_synthase-like"/>
</dbReference>
<sequence>MAYGAAIRPHHLPLLRQNLSSESKTLLSGTFRVSTRRVTKKNDLRSKCIRGLLQSNIQTTQRQEKVIKIKVDKKEETPQVPDVNEIKQALNVVKERVHSCDDGNLSISAYDTAWVALVKDIHGSDDAPLFPSSLEWIVNNQLPDGSWGDRYFFSAYDRLSCTMACVVALKTWNINPEGCEKGLSFLRQNLHRLQDEDPEHLLSGFEVTFPTLVEMAQKLGLQVLKDSEVFQDLLAKRAQKLKRIPKDVLHNRPTTLLHSLEGIPDLDWEKLLKMQHPNGSFLCSPSSTAYALMQTKDENCFRYLAGIVQKFNGGVPHSYPMDLFEQLWVVDRLERLGFSRFFKSEIKEILDYVYGCWTRNGISWSKDTIEFDIDDTCMGFRMMRLHGYDVNASAIQHFERDGQFFCFVGQNSQGLTEMLSLYRASQVLFPQESILEEAKSFSSNFLRKKQELGEVADRWLITKDLAGEVKYYMDVPWYANLPRIETRHYIEQYGGDDDVV</sequence>
<protein>
    <submittedName>
        <fullName evidence="5">Ent-copalyl diphosphate synthase protein</fullName>
    </submittedName>
</protein>
<dbReference type="InterPro" id="IPR036965">
    <property type="entry name" value="Terpene_synth_N_sf"/>
</dbReference>
<dbReference type="FunFam" id="1.50.10.130:FF:000002">
    <property type="entry name" value="Ent-copalyl diphosphate synthase, chloroplastic"/>
    <property type="match status" value="1"/>
</dbReference>
<dbReference type="InterPro" id="IPR001906">
    <property type="entry name" value="Terpene_synth_N"/>
</dbReference>
<evidence type="ECO:0000256" key="3">
    <source>
        <dbReference type="ARBA" id="ARBA00022842"/>
    </source>
</evidence>
<keyword evidence="2" id="KW-0479">Metal-binding</keyword>
<evidence type="ECO:0000313" key="6">
    <source>
        <dbReference type="Proteomes" id="UP000554482"/>
    </source>
</evidence>
<name>A0A7J6WE86_THATH</name>
<dbReference type="Gene3D" id="1.50.10.160">
    <property type="match status" value="1"/>
</dbReference>
<keyword evidence="6" id="KW-1185">Reference proteome</keyword>
<gene>
    <name evidence="5" type="ORF">FRX31_014703</name>
</gene>
<accession>A0A7J6WE86</accession>
<dbReference type="Gene3D" id="1.50.10.130">
    <property type="entry name" value="Terpene synthase, N-terminal domain"/>
    <property type="match status" value="1"/>
</dbReference>
<dbReference type="GO" id="GO:0000287">
    <property type="term" value="F:magnesium ion binding"/>
    <property type="evidence" value="ECO:0007669"/>
    <property type="project" value="TreeGrafter"/>
</dbReference>
<dbReference type="GO" id="GO:0009507">
    <property type="term" value="C:chloroplast"/>
    <property type="evidence" value="ECO:0007669"/>
    <property type="project" value="TreeGrafter"/>
</dbReference>
<dbReference type="EMBL" id="JABWDY010016969">
    <property type="protein sequence ID" value="KAF5195709.1"/>
    <property type="molecule type" value="Genomic_DNA"/>
</dbReference>
<proteinExistence type="predicted"/>
<dbReference type="GO" id="GO:0010333">
    <property type="term" value="F:terpene synthase activity"/>
    <property type="evidence" value="ECO:0007669"/>
    <property type="project" value="InterPro"/>
</dbReference>
<dbReference type="OrthoDB" id="2343925at2759"/>
<dbReference type="PANTHER" id="PTHR31739:SF4">
    <property type="entry name" value="ENT-COPALYL DIPHOSPHATE SYNTHASE, CHLOROPLASTIC"/>
    <property type="match status" value="1"/>
</dbReference>